<dbReference type="HOGENOM" id="CLU_2744088_0_0_1"/>
<dbReference type="Proteomes" id="UP000006038">
    <property type="component" value="Chromosome 8"/>
</dbReference>
<dbReference type="Gramene" id="OB08G20830.1">
    <property type="protein sequence ID" value="OB08G20830.1"/>
    <property type="gene ID" value="OB08G20830"/>
</dbReference>
<dbReference type="EnsemblPlants" id="OB08G20830.1">
    <property type="protein sequence ID" value="OB08G20830.1"/>
    <property type="gene ID" value="OB08G20830"/>
</dbReference>
<evidence type="ECO:0000313" key="2">
    <source>
        <dbReference type="Proteomes" id="UP000006038"/>
    </source>
</evidence>
<protein>
    <submittedName>
        <fullName evidence="1">Uncharacterized protein</fullName>
    </submittedName>
</protein>
<evidence type="ECO:0000313" key="1">
    <source>
        <dbReference type="EnsemblPlants" id="OB08G20830.1"/>
    </source>
</evidence>
<accession>J3MSK3</accession>
<reference evidence="1" key="1">
    <citation type="journal article" date="2013" name="Nat. Commun.">
        <title>Whole-genome sequencing of Oryza brachyantha reveals mechanisms underlying Oryza genome evolution.</title>
        <authorList>
            <person name="Chen J."/>
            <person name="Huang Q."/>
            <person name="Gao D."/>
            <person name="Wang J."/>
            <person name="Lang Y."/>
            <person name="Liu T."/>
            <person name="Li B."/>
            <person name="Bai Z."/>
            <person name="Luis Goicoechea J."/>
            <person name="Liang C."/>
            <person name="Chen C."/>
            <person name="Zhang W."/>
            <person name="Sun S."/>
            <person name="Liao Y."/>
            <person name="Zhang X."/>
            <person name="Yang L."/>
            <person name="Song C."/>
            <person name="Wang M."/>
            <person name="Shi J."/>
            <person name="Liu G."/>
            <person name="Liu J."/>
            <person name="Zhou H."/>
            <person name="Zhou W."/>
            <person name="Yu Q."/>
            <person name="An N."/>
            <person name="Chen Y."/>
            <person name="Cai Q."/>
            <person name="Wang B."/>
            <person name="Liu B."/>
            <person name="Min J."/>
            <person name="Huang Y."/>
            <person name="Wu H."/>
            <person name="Li Z."/>
            <person name="Zhang Y."/>
            <person name="Yin Y."/>
            <person name="Song W."/>
            <person name="Jiang J."/>
            <person name="Jackson S.A."/>
            <person name="Wing R.A."/>
            <person name="Wang J."/>
            <person name="Chen M."/>
        </authorList>
    </citation>
    <scope>NUCLEOTIDE SEQUENCE [LARGE SCALE GENOMIC DNA]</scope>
    <source>
        <strain evidence="1">cv. IRGC 101232</strain>
    </source>
</reference>
<sequence>MDSSNLKCQMLNSDIYSLSHCSSLPASDAIAPLCLLELLVLAAPPVSLPSDGIYIVSFPSIFDDLKWCLKN</sequence>
<keyword evidence="2" id="KW-1185">Reference proteome</keyword>
<name>J3MSK3_ORYBR</name>
<organism evidence="1">
    <name type="scientific">Oryza brachyantha</name>
    <name type="common">malo sina</name>
    <dbReference type="NCBI Taxonomy" id="4533"/>
    <lineage>
        <taxon>Eukaryota</taxon>
        <taxon>Viridiplantae</taxon>
        <taxon>Streptophyta</taxon>
        <taxon>Embryophyta</taxon>
        <taxon>Tracheophyta</taxon>
        <taxon>Spermatophyta</taxon>
        <taxon>Magnoliopsida</taxon>
        <taxon>Liliopsida</taxon>
        <taxon>Poales</taxon>
        <taxon>Poaceae</taxon>
        <taxon>BOP clade</taxon>
        <taxon>Oryzoideae</taxon>
        <taxon>Oryzeae</taxon>
        <taxon>Oryzinae</taxon>
        <taxon>Oryza</taxon>
    </lineage>
</organism>
<dbReference type="AlphaFoldDB" id="J3MSK3"/>
<proteinExistence type="predicted"/>
<reference evidence="1" key="2">
    <citation type="submission" date="2013-04" db="UniProtKB">
        <authorList>
            <consortium name="EnsemblPlants"/>
        </authorList>
    </citation>
    <scope>IDENTIFICATION</scope>
</reference>